<dbReference type="AlphaFoldDB" id="A0A347VRU1"/>
<dbReference type="Pfam" id="PF22196">
    <property type="entry name" value="HdrB-like_C"/>
    <property type="match status" value="1"/>
</dbReference>
<evidence type="ECO:0000259" key="1">
    <source>
        <dbReference type="Pfam" id="PF22196"/>
    </source>
</evidence>
<reference evidence="3" key="3">
    <citation type="submission" date="2018-04" db="EMBL/GenBank/DDBJ databases">
        <authorList>
            <person name="Sheh A."/>
            <person name="Shen Z."/>
            <person name="Mannion A.J."/>
            <person name="Fox J.G."/>
        </authorList>
    </citation>
    <scope>NUCLEOTIDE SEQUENCE</scope>
    <source>
        <strain evidence="3">MIT 97-6194</strain>
    </source>
</reference>
<dbReference type="Gene3D" id="3.40.50.11810">
    <property type="match status" value="1"/>
</dbReference>
<dbReference type="Proteomes" id="UP000029714">
    <property type="component" value="Unassembled WGS sequence"/>
</dbReference>
<dbReference type="OrthoDB" id="5318783at2"/>
<dbReference type="EMBL" id="JRMP02000013">
    <property type="protein sequence ID" value="TLD93637.1"/>
    <property type="molecule type" value="Genomic_DNA"/>
</dbReference>
<name>A0A347VRU1_9HELI</name>
<evidence type="ECO:0000313" key="4">
    <source>
        <dbReference type="Proteomes" id="UP000029714"/>
    </source>
</evidence>
<accession>A0A347VRU1</accession>
<sequence>MFVIYDCGMDGFCNADKKNTSLSSSPFGVASKAVLNSLNIPFRLLDSKDFDSLSNDLKHTKTFLNNGGYYGRIANLSKFLFANIFNIALAAKNGDILLALEEDSYSNLAYALNLLESNAKFKEFLNNELLSQNIRINIESLKNHIAYLPQVLSDFALQNPDKFKAKIKFHFGDSKDNEIIPSISKRFDSTSGFSSAIYYGGRHFDCTRNSEYDGLKGLFDSVELNAFETSFSALSFSHFFAFDTQKAFEKSGEILYSGIDLGVDFLCVFSASSFAAFDAHFRELSRACGRDEIAIPSLNLAQILLLSFGEIESCGFELHQISPLSLFVNDFKVS</sequence>
<gene>
    <name evidence="2" type="ORF">DCO61_02405</name>
    <name evidence="3" type="ORF">LS64_008390</name>
</gene>
<reference evidence="3 4" key="1">
    <citation type="journal article" date="2014" name="Genome Announc.">
        <title>Draft genome sequences of eight enterohepatic helicobacter species isolated from both laboratory and wild rodents.</title>
        <authorList>
            <person name="Sheh A."/>
            <person name="Shen Z."/>
            <person name="Fox J.G."/>
        </authorList>
    </citation>
    <scope>NUCLEOTIDE SEQUENCE [LARGE SCALE GENOMIC DNA]</scope>
    <source>
        <strain evidence="3 4">MIT 97-6194</strain>
    </source>
</reference>
<dbReference type="EMBL" id="QBIU01000001">
    <property type="protein sequence ID" value="MWV68905.1"/>
    <property type="molecule type" value="Genomic_DNA"/>
</dbReference>
<feature type="domain" description="HdrB-like C-terminal" evidence="1">
    <location>
        <begin position="236"/>
        <end position="320"/>
    </location>
</feature>
<comment type="caution">
    <text evidence="3">The sequence shown here is derived from an EMBL/GenBank/DDBJ whole genome shotgun (WGS) entry which is preliminary data.</text>
</comment>
<protein>
    <recommendedName>
        <fullName evidence="1">HdrB-like C-terminal domain-containing protein</fullName>
    </recommendedName>
</protein>
<evidence type="ECO:0000313" key="5">
    <source>
        <dbReference type="Proteomes" id="UP000477070"/>
    </source>
</evidence>
<dbReference type="InterPro" id="IPR054018">
    <property type="entry name" value="HdrB-like_C"/>
</dbReference>
<evidence type="ECO:0000313" key="3">
    <source>
        <dbReference type="EMBL" id="TLD93637.1"/>
    </source>
</evidence>
<proteinExistence type="predicted"/>
<dbReference type="Proteomes" id="UP000477070">
    <property type="component" value="Unassembled WGS sequence"/>
</dbReference>
<dbReference type="Gene3D" id="1.20.1050.140">
    <property type="match status" value="1"/>
</dbReference>
<organism evidence="3 4">
    <name type="scientific">Helicobacter saguini</name>
    <dbReference type="NCBI Taxonomy" id="1548018"/>
    <lineage>
        <taxon>Bacteria</taxon>
        <taxon>Pseudomonadati</taxon>
        <taxon>Campylobacterota</taxon>
        <taxon>Epsilonproteobacteria</taxon>
        <taxon>Campylobacterales</taxon>
        <taxon>Helicobacteraceae</taxon>
        <taxon>Helicobacter</taxon>
    </lineage>
</organism>
<reference evidence="2 5" key="4">
    <citation type="submission" date="2019-12" db="EMBL/GenBank/DDBJ databases">
        <title>Multi-Generational Helicobacter saguini Isolates.</title>
        <authorList>
            <person name="Mannion A."/>
            <person name="Shen Z."/>
            <person name="Fox J.G."/>
        </authorList>
    </citation>
    <scope>NUCLEOTIDE SEQUENCE [LARGE SCALE GENOMIC DNA]</scope>
    <source>
        <strain evidence="2">16-048</strain>
        <strain evidence="5">16-048 (F4)</strain>
    </source>
</reference>
<reference evidence="3 4" key="2">
    <citation type="journal article" date="2016" name="Infect. Immun.">
        <title>Helicobacter saguini, a Novel Helicobacter Isolated from Cotton-Top Tamarins with Ulcerative Colitis, Has Proinflammatory Properties and Induces Typhlocolitis and Dysplasia in Gnotobiotic IL-10-/- Mice.</title>
        <authorList>
            <person name="Shen Z."/>
            <person name="Mannion A."/>
            <person name="Whary M.T."/>
            <person name="Muthupalani S."/>
            <person name="Sheh A."/>
            <person name="Feng Y."/>
            <person name="Gong G."/>
            <person name="Vandamme P."/>
            <person name="Holcombe H.R."/>
            <person name="Paster B.J."/>
            <person name="Fox J.G."/>
        </authorList>
    </citation>
    <scope>NUCLEOTIDE SEQUENCE [LARGE SCALE GENOMIC DNA]</scope>
    <source>
        <strain evidence="3 4">MIT 97-6194</strain>
    </source>
</reference>
<keyword evidence="4" id="KW-1185">Reference proteome</keyword>
<dbReference type="STRING" id="1548018.LS64_11550"/>
<dbReference type="RefSeq" id="WP_034573214.1">
    <property type="nucleotide sequence ID" value="NZ_JRMP02000013.1"/>
</dbReference>
<evidence type="ECO:0000313" key="2">
    <source>
        <dbReference type="EMBL" id="MWV68905.1"/>
    </source>
</evidence>